<evidence type="ECO:0000313" key="3">
    <source>
        <dbReference type="Proteomes" id="UP001141806"/>
    </source>
</evidence>
<name>A0A9Q0JU60_9MAGN</name>
<gene>
    <name evidence="2" type="ORF">NE237_028524</name>
</gene>
<sequence length="161" mass="17762">MSLLQKSSSATPHDLQLIRATSHSILHATPSFLLPHMAYNFHSSLQLPSQPAIVFANHTRCSLRKQSAKAKDLNSLWRQRLAIPYGDIGLQFLEVETRSGEVRASSDATVGGNTSTDDVRTSSKNASNVDETFPSNESLNDEEWKDGSEHSVDDKSSDDDY</sequence>
<feature type="compositionally biased region" description="Basic and acidic residues" evidence="1">
    <location>
        <begin position="145"/>
        <end position="155"/>
    </location>
</feature>
<proteinExistence type="predicted"/>
<evidence type="ECO:0000256" key="1">
    <source>
        <dbReference type="SAM" id="MobiDB-lite"/>
    </source>
</evidence>
<dbReference type="AlphaFoldDB" id="A0A9Q0JU60"/>
<organism evidence="2 3">
    <name type="scientific">Protea cynaroides</name>
    <dbReference type="NCBI Taxonomy" id="273540"/>
    <lineage>
        <taxon>Eukaryota</taxon>
        <taxon>Viridiplantae</taxon>
        <taxon>Streptophyta</taxon>
        <taxon>Embryophyta</taxon>
        <taxon>Tracheophyta</taxon>
        <taxon>Spermatophyta</taxon>
        <taxon>Magnoliopsida</taxon>
        <taxon>Proteales</taxon>
        <taxon>Proteaceae</taxon>
        <taxon>Protea</taxon>
    </lineage>
</organism>
<feature type="compositionally biased region" description="Polar residues" evidence="1">
    <location>
        <begin position="106"/>
        <end position="138"/>
    </location>
</feature>
<dbReference type="EMBL" id="JAMYWD010000012">
    <property type="protein sequence ID" value="KAJ4951692.1"/>
    <property type="molecule type" value="Genomic_DNA"/>
</dbReference>
<protein>
    <submittedName>
        <fullName evidence="2">Uncharacterized protein</fullName>
    </submittedName>
</protein>
<accession>A0A9Q0JU60</accession>
<reference evidence="2" key="1">
    <citation type="journal article" date="2023" name="Plant J.">
        <title>The genome of the king protea, Protea cynaroides.</title>
        <authorList>
            <person name="Chang J."/>
            <person name="Duong T.A."/>
            <person name="Schoeman C."/>
            <person name="Ma X."/>
            <person name="Roodt D."/>
            <person name="Barker N."/>
            <person name="Li Z."/>
            <person name="Van de Peer Y."/>
            <person name="Mizrachi E."/>
        </authorList>
    </citation>
    <scope>NUCLEOTIDE SEQUENCE</scope>
    <source>
        <tissue evidence="2">Young leaves</tissue>
    </source>
</reference>
<dbReference type="Proteomes" id="UP001141806">
    <property type="component" value="Unassembled WGS sequence"/>
</dbReference>
<comment type="caution">
    <text evidence="2">The sequence shown here is derived from an EMBL/GenBank/DDBJ whole genome shotgun (WGS) entry which is preliminary data.</text>
</comment>
<feature type="region of interest" description="Disordered" evidence="1">
    <location>
        <begin position="101"/>
        <end position="161"/>
    </location>
</feature>
<evidence type="ECO:0000313" key="2">
    <source>
        <dbReference type="EMBL" id="KAJ4951692.1"/>
    </source>
</evidence>
<keyword evidence="3" id="KW-1185">Reference proteome</keyword>